<dbReference type="EMBL" id="JAANQT010003394">
    <property type="protein sequence ID" value="KAG1301093.1"/>
    <property type="molecule type" value="Genomic_DNA"/>
</dbReference>
<name>A0A9P7BLU5_RHIOR</name>
<proteinExistence type="predicted"/>
<keyword evidence="2" id="KW-1185">Reference proteome</keyword>
<organism evidence="1 2">
    <name type="scientific">Rhizopus oryzae</name>
    <name type="common">Mucormycosis agent</name>
    <name type="synonym">Rhizopus arrhizus var. delemar</name>
    <dbReference type="NCBI Taxonomy" id="64495"/>
    <lineage>
        <taxon>Eukaryota</taxon>
        <taxon>Fungi</taxon>
        <taxon>Fungi incertae sedis</taxon>
        <taxon>Mucoromycota</taxon>
        <taxon>Mucoromycotina</taxon>
        <taxon>Mucoromycetes</taxon>
        <taxon>Mucorales</taxon>
        <taxon>Mucorineae</taxon>
        <taxon>Rhizopodaceae</taxon>
        <taxon>Rhizopus</taxon>
    </lineage>
</organism>
<evidence type="ECO:0000313" key="2">
    <source>
        <dbReference type="Proteomes" id="UP000716291"/>
    </source>
</evidence>
<evidence type="ECO:0000313" key="1">
    <source>
        <dbReference type="EMBL" id="KAG1301093.1"/>
    </source>
</evidence>
<protein>
    <submittedName>
        <fullName evidence="1">Uncharacterized protein</fullName>
    </submittedName>
</protein>
<dbReference type="AlphaFoldDB" id="A0A9P7BLU5"/>
<dbReference type="Proteomes" id="UP000716291">
    <property type="component" value="Unassembled WGS sequence"/>
</dbReference>
<dbReference type="OrthoDB" id="2280749at2759"/>
<accession>A0A9P7BLU5</accession>
<reference evidence="1" key="1">
    <citation type="journal article" date="2020" name="Microb. Genom.">
        <title>Genetic diversity of clinical and environmental Mucorales isolates obtained from an investigation of mucormycosis cases among solid organ transplant recipients.</title>
        <authorList>
            <person name="Nguyen M.H."/>
            <person name="Kaul D."/>
            <person name="Muto C."/>
            <person name="Cheng S.J."/>
            <person name="Richter R.A."/>
            <person name="Bruno V.M."/>
            <person name="Liu G."/>
            <person name="Beyhan S."/>
            <person name="Sundermann A.J."/>
            <person name="Mounaud S."/>
            <person name="Pasculle A.W."/>
            <person name="Nierman W.C."/>
            <person name="Driscoll E."/>
            <person name="Cumbie R."/>
            <person name="Clancy C.J."/>
            <person name="Dupont C.L."/>
        </authorList>
    </citation>
    <scope>NUCLEOTIDE SEQUENCE</scope>
    <source>
        <strain evidence="1">GL11</strain>
    </source>
</reference>
<gene>
    <name evidence="1" type="ORF">G6F64_012107</name>
</gene>
<sequence length="382" mass="43746">MVKNDVALYLRNSTRSRQSLPCLYCRGKMGVFALTLSLGWSAISNLGCQHLSTGQRSISMALVHLRQSHLTATVYLYFTYNEGFCLKEWSRTMWHFDINYEELCYVLDFMEINAVDVQSLKIRRTKKQMTLEERLRWRKALENSDDIFIQSPSPTNLEEMAIANSLSTLFLFDKESVRKTGKAVRHTHMQSETDFIVKYASVMLQNIFAASKKISIDWDILSFAAKERVPATFKTDRPDVVIICCSGIEVGCGEVKPPGKGNGLINKDRARIAEICKRQLHLRLKNATFGRELVTFGILLAGITLELTVLKFENGSYRYSILKTIELPKRKNVYDNIETCFEVLCSFKSLIEESLAEESEESLETIYDKYADIIKPTARFLK</sequence>
<comment type="caution">
    <text evidence="1">The sequence shown here is derived from an EMBL/GenBank/DDBJ whole genome shotgun (WGS) entry which is preliminary data.</text>
</comment>